<reference evidence="2" key="1">
    <citation type="submission" date="2012-08" db="EMBL/GenBank/DDBJ databases">
        <title>Comparative genomics of metastatic and non-metastatic Leishmania guyanensis provides insights into polygenic factors involved in Leishmania RNA virus infection.</title>
        <authorList>
            <person name="Smith D."/>
            <person name="Hertz-Fowler C."/>
            <person name="Martin R."/>
            <person name="Dickens N."/>
            <person name="Fasel N."/>
            <person name="Falquet L."/>
            <person name="Beverley S."/>
            <person name="Zangger H."/>
            <person name="Calderon-Copete S."/>
            <person name="Mottram J."/>
            <person name="Xenarios I."/>
        </authorList>
    </citation>
    <scope>NUCLEOTIDE SEQUENCE</scope>
    <source>
        <strain evidence="2">MHOM/BR/75/M4147/SSU:IR2SAT-LUC</strain>
    </source>
</reference>
<feature type="region of interest" description="Disordered" evidence="1">
    <location>
        <begin position="299"/>
        <end position="318"/>
    </location>
</feature>
<dbReference type="AlphaFoldDB" id="A0A1E1IQW4"/>
<sequence>MTMSSDDAVDVARPLPPHGPANMMSTYMTRYDYDYNGHPGLTGSDDGNGRNFEPGISGDVRNRPIFAYGVDTGDRDDHTIYQVDYTAKDRSVKNMAGLAARLTSASVPAAAAAINDVDKGTAYQRHWYRPGISAHIVLADGSHPHTVYQDDYQAPRHVAGGTVSEPVRYAGAAAAAYNADLLKPHGVVEDDGADLAPKITSRESLLPRRRKCPNTTWSPVFENTTDHRRTWNDCAPGDGVTGTYMCTSWEYGDTSQAHPSQLPLSLARSLAAHGLDVTANLDKAALLRQLAGAHYTPRTVRSSLGGVPLDTSDRTNPQFLSTMEQKRCAVSRRLEKEHYVTMSIYKSDFIDQGLLPELPGNPGGPANVRDTHPSPLATAGEMMAGQLTSTTRELGLLRNAHGTLKPGEAHPASRMRTGVLSVVRKMEKAVSIDKADPHRHKLRA</sequence>
<protein>
    <submittedName>
        <fullName evidence="2">Uncharacterized protein</fullName>
    </submittedName>
</protein>
<evidence type="ECO:0000313" key="2">
    <source>
        <dbReference type="EMBL" id="CCM13649.1"/>
    </source>
</evidence>
<name>A0A1E1IQW4_LEIGU</name>
<gene>
    <name evidence="2" type="primary">LgM4147LRVhigh.11.00380.00320</name>
    <name evidence="2" type="ORF">BN36_1111610</name>
</gene>
<proteinExistence type="predicted"/>
<evidence type="ECO:0000256" key="1">
    <source>
        <dbReference type="SAM" id="MobiDB-lite"/>
    </source>
</evidence>
<dbReference type="EMBL" id="CALQ01000326">
    <property type="protein sequence ID" value="CCM13649.1"/>
    <property type="molecule type" value="Genomic_DNA"/>
</dbReference>
<accession>A0A1E1IQW4</accession>
<organism evidence="2">
    <name type="scientific">Leishmania guyanensis</name>
    <dbReference type="NCBI Taxonomy" id="5670"/>
    <lineage>
        <taxon>Eukaryota</taxon>
        <taxon>Discoba</taxon>
        <taxon>Euglenozoa</taxon>
        <taxon>Kinetoplastea</taxon>
        <taxon>Metakinetoplastina</taxon>
        <taxon>Trypanosomatida</taxon>
        <taxon>Trypanosomatidae</taxon>
        <taxon>Leishmaniinae</taxon>
        <taxon>Leishmania</taxon>
        <taxon>Leishmania guyanensis species complex</taxon>
    </lineage>
</organism>